<comment type="caution">
    <text evidence="1">The sequence shown here is derived from an EMBL/GenBank/DDBJ whole genome shotgun (WGS) entry which is preliminary data.</text>
</comment>
<name>A0A699YVL7_HAELA</name>
<evidence type="ECO:0000313" key="1">
    <source>
        <dbReference type="EMBL" id="GFH11648.1"/>
    </source>
</evidence>
<protein>
    <submittedName>
        <fullName evidence="1">Uncharacterized protein</fullName>
    </submittedName>
</protein>
<feature type="non-terminal residue" evidence="1">
    <location>
        <position position="243"/>
    </location>
</feature>
<gene>
    <name evidence="1" type="ORF">HaLaN_07181</name>
</gene>
<reference evidence="1 2" key="1">
    <citation type="submission" date="2020-02" db="EMBL/GenBank/DDBJ databases">
        <title>Draft genome sequence of Haematococcus lacustris strain NIES-144.</title>
        <authorList>
            <person name="Morimoto D."/>
            <person name="Nakagawa S."/>
            <person name="Yoshida T."/>
            <person name="Sawayama S."/>
        </authorList>
    </citation>
    <scope>NUCLEOTIDE SEQUENCE [LARGE SCALE GENOMIC DNA]</scope>
    <source>
        <strain evidence="1 2">NIES-144</strain>
    </source>
</reference>
<keyword evidence="2" id="KW-1185">Reference proteome</keyword>
<sequence length="243" mass="27386">MHASDIIEMDNSATENKLYRDITLYTPWGRDGYLQRNLKLTTRKQLAAKLSAIGDNLVAVVESMPLQLLGLEYKYAQDVDEVELADGMQLAVVVNAERTPLGKLAERMSDVEDMATEHAGWQRGRIRADETRSREWAVQHLIQTGHKGVRPFCYKQIALKQDGRTVGQIEIDGMAVSETAVVLVERKPIINMKYVDGLLFKLRNYEYIVDNNAPNTEQLATTATVLSPRERKPVLAVLMADGW</sequence>
<feature type="non-terminal residue" evidence="1">
    <location>
        <position position="1"/>
    </location>
</feature>
<accession>A0A699YVL7</accession>
<evidence type="ECO:0000313" key="2">
    <source>
        <dbReference type="Proteomes" id="UP000485058"/>
    </source>
</evidence>
<dbReference type="AlphaFoldDB" id="A0A699YVL7"/>
<proteinExistence type="predicted"/>
<dbReference type="Proteomes" id="UP000485058">
    <property type="component" value="Unassembled WGS sequence"/>
</dbReference>
<dbReference type="EMBL" id="BLLF01000422">
    <property type="protein sequence ID" value="GFH11648.1"/>
    <property type="molecule type" value="Genomic_DNA"/>
</dbReference>
<organism evidence="1 2">
    <name type="scientific">Haematococcus lacustris</name>
    <name type="common">Green alga</name>
    <name type="synonym">Haematococcus pluvialis</name>
    <dbReference type="NCBI Taxonomy" id="44745"/>
    <lineage>
        <taxon>Eukaryota</taxon>
        <taxon>Viridiplantae</taxon>
        <taxon>Chlorophyta</taxon>
        <taxon>core chlorophytes</taxon>
        <taxon>Chlorophyceae</taxon>
        <taxon>CS clade</taxon>
        <taxon>Chlamydomonadales</taxon>
        <taxon>Haematococcaceae</taxon>
        <taxon>Haematococcus</taxon>
    </lineage>
</organism>